<feature type="non-terminal residue" evidence="2">
    <location>
        <position position="34"/>
    </location>
</feature>
<comment type="caution">
    <text evidence="2">The sequence shown here is derived from an EMBL/GenBank/DDBJ whole genome shotgun (WGS) entry which is preliminary data.</text>
</comment>
<gene>
    <name evidence="2" type="ORF">HRJ53_26690</name>
</gene>
<accession>A0A7V8T025</accession>
<dbReference type="GO" id="GO:0003677">
    <property type="term" value="F:DNA binding"/>
    <property type="evidence" value="ECO:0007669"/>
    <property type="project" value="InterPro"/>
</dbReference>
<dbReference type="PANTHER" id="PTHR42785:SF1">
    <property type="entry name" value="DNA TOPOISOMERASE"/>
    <property type="match status" value="1"/>
</dbReference>
<dbReference type="PANTHER" id="PTHR42785">
    <property type="entry name" value="DNA TOPOISOMERASE, TYPE IA, CORE"/>
    <property type="match status" value="1"/>
</dbReference>
<reference evidence="2" key="1">
    <citation type="submission" date="2020-06" db="EMBL/GenBank/DDBJ databases">
        <title>Legume-microbial interactions unlock mineral nutrients during tropical forest succession.</title>
        <authorList>
            <person name="Epihov D.Z."/>
        </authorList>
    </citation>
    <scope>NUCLEOTIDE SEQUENCE [LARGE SCALE GENOMIC DNA]</scope>
    <source>
        <strain evidence="2">Pan2503</strain>
    </source>
</reference>
<dbReference type="Proteomes" id="UP000567293">
    <property type="component" value="Unassembled WGS sequence"/>
</dbReference>
<dbReference type="AlphaFoldDB" id="A0A7V8T025"/>
<protein>
    <recommendedName>
        <fullName evidence="1">Toprim domain-containing protein</fullName>
    </recommendedName>
</protein>
<dbReference type="InterPro" id="IPR000380">
    <property type="entry name" value="Topo_IA"/>
</dbReference>
<keyword evidence="3" id="KW-1185">Reference proteome</keyword>
<dbReference type="PROSITE" id="PS50880">
    <property type="entry name" value="TOPRIM"/>
    <property type="match status" value="1"/>
</dbReference>
<proteinExistence type="predicted"/>
<feature type="domain" description="Toprim" evidence="1">
    <location>
        <begin position="3"/>
        <end position="34"/>
    </location>
</feature>
<dbReference type="SUPFAM" id="SSF56712">
    <property type="entry name" value="Prokaryotic type I DNA topoisomerase"/>
    <property type="match status" value="1"/>
</dbReference>
<evidence type="ECO:0000313" key="3">
    <source>
        <dbReference type="Proteomes" id="UP000567293"/>
    </source>
</evidence>
<sequence length="34" mass="3716">MARSLVIVESPAKAKTINKYLGRNYTVKASIGHV</sequence>
<dbReference type="InterPro" id="IPR006171">
    <property type="entry name" value="TOPRIM_dom"/>
</dbReference>
<dbReference type="InterPro" id="IPR023405">
    <property type="entry name" value="Topo_IA_core_domain"/>
</dbReference>
<dbReference type="EMBL" id="JACDQQ010002581">
    <property type="protein sequence ID" value="MBA0088591.1"/>
    <property type="molecule type" value="Genomic_DNA"/>
</dbReference>
<dbReference type="Pfam" id="PF01751">
    <property type="entry name" value="Toprim"/>
    <property type="match status" value="1"/>
</dbReference>
<organism evidence="2 3">
    <name type="scientific">Candidatus Acidiferrum panamense</name>
    <dbReference type="NCBI Taxonomy" id="2741543"/>
    <lineage>
        <taxon>Bacteria</taxon>
        <taxon>Pseudomonadati</taxon>
        <taxon>Acidobacteriota</taxon>
        <taxon>Terriglobia</taxon>
        <taxon>Candidatus Acidiferrales</taxon>
        <taxon>Candidatus Acidiferrum</taxon>
    </lineage>
</organism>
<dbReference type="GO" id="GO:0006265">
    <property type="term" value="P:DNA topological change"/>
    <property type="evidence" value="ECO:0007669"/>
    <property type="project" value="InterPro"/>
</dbReference>
<evidence type="ECO:0000313" key="2">
    <source>
        <dbReference type="EMBL" id="MBA0088591.1"/>
    </source>
</evidence>
<name>A0A7V8T025_9BACT</name>
<dbReference type="GO" id="GO:0003917">
    <property type="term" value="F:DNA topoisomerase type I (single strand cut, ATP-independent) activity"/>
    <property type="evidence" value="ECO:0007669"/>
    <property type="project" value="InterPro"/>
</dbReference>
<evidence type="ECO:0000259" key="1">
    <source>
        <dbReference type="PROSITE" id="PS50880"/>
    </source>
</evidence>
<dbReference type="Gene3D" id="3.40.50.140">
    <property type="match status" value="1"/>
</dbReference>